<dbReference type="InterPro" id="IPR009003">
    <property type="entry name" value="Peptidase_S1_PA"/>
</dbReference>
<organism evidence="1 2">
    <name type="scientific">Danxiaibacter flavus</name>
    <dbReference type="NCBI Taxonomy" id="3049108"/>
    <lineage>
        <taxon>Bacteria</taxon>
        <taxon>Pseudomonadati</taxon>
        <taxon>Bacteroidota</taxon>
        <taxon>Chitinophagia</taxon>
        <taxon>Chitinophagales</taxon>
        <taxon>Chitinophagaceae</taxon>
        <taxon>Danxiaibacter</taxon>
    </lineage>
</organism>
<dbReference type="SUPFAM" id="SSF50494">
    <property type="entry name" value="Trypsin-like serine proteases"/>
    <property type="match status" value="1"/>
</dbReference>
<keyword evidence="1" id="KW-0645">Protease</keyword>
<name>A0ABV3ZLA3_9BACT</name>
<sequence>MKHFLVILCLFKAFSVYSQSDESLPAIAADKGIPNMFFERTVQLRIDGSTVSGVLHVGKDSVIHIITALHLFKDRIRKLKNGDTCTITMYHEDSWKTAHGHVFYKDTLTDIAVIKLYQKLPQRPHQIWESRTVLGQDMAFLGYPLNFQTIATNKIFAHPLPLVNKGIFSGFNSANGNDLLFISANNTYGYSGGPVIYYNYYRNKWEIIGIVGGYINQMNVIERNNGKKDTTYENSGLMYATDIKQVLAIKGLNL</sequence>
<accession>A0ABV3ZLA3</accession>
<protein>
    <submittedName>
        <fullName evidence="1">Serine protease</fullName>
    </submittedName>
</protein>
<dbReference type="InterPro" id="IPR043504">
    <property type="entry name" value="Peptidase_S1_PA_chymotrypsin"/>
</dbReference>
<reference evidence="1 2" key="1">
    <citation type="submission" date="2023-07" db="EMBL/GenBank/DDBJ databases">
        <authorList>
            <person name="Lian W.-H."/>
        </authorList>
    </citation>
    <scope>NUCLEOTIDE SEQUENCE [LARGE SCALE GENOMIC DNA]</scope>
    <source>
        <strain evidence="1 2">SYSU DXS3180</strain>
    </source>
</reference>
<evidence type="ECO:0000313" key="2">
    <source>
        <dbReference type="Proteomes" id="UP001560573"/>
    </source>
</evidence>
<dbReference type="Proteomes" id="UP001560573">
    <property type="component" value="Unassembled WGS sequence"/>
</dbReference>
<keyword evidence="2" id="KW-1185">Reference proteome</keyword>
<dbReference type="Pfam" id="PF13365">
    <property type="entry name" value="Trypsin_2"/>
    <property type="match status" value="1"/>
</dbReference>
<gene>
    <name evidence="1" type="ORF">QTN47_17145</name>
</gene>
<dbReference type="RefSeq" id="WP_369330645.1">
    <property type="nucleotide sequence ID" value="NZ_JAULBC010000005.1"/>
</dbReference>
<dbReference type="Gene3D" id="2.40.10.10">
    <property type="entry name" value="Trypsin-like serine proteases"/>
    <property type="match status" value="2"/>
</dbReference>
<evidence type="ECO:0000313" key="1">
    <source>
        <dbReference type="EMBL" id="MEX6689239.1"/>
    </source>
</evidence>
<dbReference type="GO" id="GO:0006508">
    <property type="term" value="P:proteolysis"/>
    <property type="evidence" value="ECO:0007669"/>
    <property type="project" value="UniProtKB-KW"/>
</dbReference>
<keyword evidence="1" id="KW-0378">Hydrolase</keyword>
<proteinExistence type="predicted"/>
<dbReference type="EMBL" id="JAULBC010000005">
    <property type="protein sequence ID" value="MEX6689239.1"/>
    <property type="molecule type" value="Genomic_DNA"/>
</dbReference>
<dbReference type="GO" id="GO:0008233">
    <property type="term" value="F:peptidase activity"/>
    <property type="evidence" value="ECO:0007669"/>
    <property type="project" value="UniProtKB-KW"/>
</dbReference>
<comment type="caution">
    <text evidence="1">The sequence shown here is derived from an EMBL/GenBank/DDBJ whole genome shotgun (WGS) entry which is preliminary data.</text>
</comment>